<dbReference type="Proteomes" id="UP000030745">
    <property type="component" value="Unassembled WGS sequence"/>
</dbReference>
<dbReference type="PROSITE" id="PS51192">
    <property type="entry name" value="HELICASE_ATP_BIND_1"/>
    <property type="match status" value="1"/>
</dbReference>
<dbReference type="RefSeq" id="XP_012207042.1">
    <property type="nucleotide sequence ID" value="XM_012351652.1"/>
</dbReference>
<dbReference type="GeneID" id="24141988"/>
<dbReference type="GO" id="GO:0005634">
    <property type="term" value="C:nucleus"/>
    <property type="evidence" value="ECO:0007669"/>
    <property type="project" value="TreeGrafter"/>
</dbReference>
<dbReference type="InterPro" id="IPR001650">
    <property type="entry name" value="Helicase_C-like"/>
</dbReference>
<feature type="domain" description="Helicase ATP-binding" evidence="5">
    <location>
        <begin position="49"/>
        <end position="224"/>
    </location>
</feature>
<name>A0A067BZL8_SAPPC</name>
<dbReference type="Gene3D" id="3.40.50.10810">
    <property type="entry name" value="Tandem AAA-ATPase domain"/>
    <property type="match status" value="1"/>
</dbReference>
<dbReference type="CDD" id="cd18793">
    <property type="entry name" value="SF2_C_SNF"/>
    <property type="match status" value="1"/>
</dbReference>
<evidence type="ECO:0000256" key="3">
    <source>
        <dbReference type="ARBA" id="ARBA00022806"/>
    </source>
</evidence>
<dbReference type="EMBL" id="KK583271">
    <property type="protein sequence ID" value="KDO22295.1"/>
    <property type="molecule type" value="Genomic_DNA"/>
</dbReference>
<accession>A0A067BZL8</accession>
<gene>
    <name evidence="6" type="ORF">SPRG_21089</name>
</gene>
<dbReference type="InterPro" id="IPR049730">
    <property type="entry name" value="SNF2/RAD54-like_C"/>
</dbReference>
<dbReference type="Pfam" id="PF00271">
    <property type="entry name" value="Helicase_C"/>
    <property type="match status" value="1"/>
</dbReference>
<dbReference type="PANTHER" id="PTHR45626:SF17">
    <property type="entry name" value="HELICASE-LIKE TRANSCRIPTION FACTOR"/>
    <property type="match status" value="1"/>
</dbReference>
<dbReference type="InterPro" id="IPR027417">
    <property type="entry name" value="P-loop_NTPase"/>
</dbReference>
<evidence type="ECO:0000256" key="1">
    <source>
        <dbReference type="ARBA" id="ARBA00022741"/>
    </source>
</evidence>
<dbReference type="InterPro" id="IPR000330">
    <property type="entry name" value="SNF2_N"/>
</dbReference>
<dbReference type="Gene3D" id="3.40.50.300">
    <property type="entry name" value="P-loop containing nucleotide triphosphate hydrolases"/>
    <property type="match status" value="1"/>
</dbReference>
<evidence type="ECO:0000256" key="4">
    <source>
        <dbReference type="ARBA" id="ARBA00022840"/>
    </source>
</evidence>
<dbReference type="OrthoDB" id="423559at2759"/>
<dbReference type="SUPFAM" id="SSF52540">
    <property type="entry name" value="P-loop containing nucleoside triphosphate hydrolases"/>
    <property type="match status" value="2"/>
</dbReference>
<reference evidence="6 7" key="1">
    <citation type="journal article" date="2013" name="PLoS Genet.">
        <title>Distinctive expansion of potential virulence genes in the genome of the oomycete fish pathogen Saprolegnia parasitica.</title>
        <authorList>
            <person name="Jiang R.H."/>
            <person name="de Bruijn I."/>
            <person name="Haas B.J."/>
            <person name="Belmonte R."/>
            <person name="Lobach L."/>
            <person name="Christie J."/>
            <person name="van den Ackerveken G."/>
            <person name="Bottin A."/>
            <person name="Bulone V."/>
            <person name="Diaz-Moreno S.M."/>
            <person name="Dumas B."/>
            <person name="Fan L."/>
            <person name="Gaulin E."/>
            <person name="Govers F."/>
            <person name="Grenville-Briggs L.J."/>
            <person name="Horner N.R."/>
            <person name="Levin J.Z."/>
            <person name="Mammella M."/>
            <person name="Meijer H.J."/>
            <person name="Morris P."/>
            <person name="Nusbaum C."/>
            <person name="Oome S."/>
            <person name="Phillips A.J."/>
            <person name="van Rooyen D."/>
            <person name="Rzeszutek E."/>
            <person name="Saraiva M."/>
            <person name="Secombes C.J."/>
            <person name="Seidl M.F."/>
            <person name="Snel B."/>
            <person name="Stassen J.H."/>
            <person name="Sykes S."/>
            <person name="Tripathy S."/>
            <person name="van den Berg H."/>
            <person name="Vega-Arreguin J.C."/>
            <person name="Wawra S."/>
            <person name="Young S.K."/>
            <person name="Zeng Q."/>
            <person name="Dieguez-Uribeondo J."/>
            <person name="Russ C."/>
            <person name="Tyler B.M."/>
            <person name="van West P."/>
        </authorList>
    </citation>
    <scope>NUCLEOTIDE SEQUENCE [LARGE SCALE GENOMIC DNA]</scope>
    <source>
        <strain evidence="6 7">CBS 223.65</strain>
    </source>
</reference>
<keyword evidence="4" id="KW-0067">ATP-binding</keyword>
<dbReference type="InterPro" id="IPR050628">
    <property type="entry name" value="SNF2_RAD54_helicase_TF"/>
</dbReference>
<organism evidence="6 7">
    <name type="scientific">Saprolegnia parasitica (strain CBS 223.65)</name>
    <dbReference type="NCBI Taxonomy" id="695850"/>
    <lineage>
        <taxon>Eukaryota</taxon>
        <taxon>Sar</taxon>
        <taxon>Stramenopiles</taxon>
        <taxon>Oomycota</taxon>
        <taxon>Saprolegniomycetes</taxon>
        <taxon>Saprolegniales</taxon>
        <taxon>Saprolegniaceae</taxon>
        <taxon>Saprolegnia</taxon>
    </lineage>
</organism>
<dbReference type="OMA" id="LLACGHM"/>
<dbReference type="KEGG" id="spar:SPRG_21089"/>
<dbReference type="GO" id="GO:0004386">
    <property type="term" value="F:helicase activity"/>
    <property type="evidence" value="ECO:0007669"/>
    <property type="project" value="UniProtKB-KW"/>
</dbReference>
<dbReference type="InterPro" id="IPR014001">
    <property type="entry name" value="Helicase_ATP-bd"/>
</dbReference>
<proteinExistence type="predicted"/>
<dbReference type="GO" id="GO:0016787">
    <property type="term" value="F:hydrolase activity"/>
    <property type="evidence" value="ECO:0007669"/>
    <property type="project" value="UniProtKB-KW"/>
</dbReference>
<evidence type="ECO:0000313" key="6">
    <source>
        <dbReference type="EMBL" id="KDO22295.1"/>
    </source>
</evidence>
<keyword evidence="1" id="KW-0547">Nucleotide-binding</keyword>
<evidence type="ECO:0000256" key="2">
    <source>
        <dbReference type="ARBA" id="ARBA00022801"/>
    </source>
</evidence>
<evidence type="ECO:0000259" key="5">
    <source>
        <dbReference type="PROSITE" id="PS51192"/>
    </source>
</evidence>
<dbReference type="GO" id="GO:0006281">
    <property type="term" value="P:DNA repair"/>
    <property type="evidence" value="ECO:0007669"/>
    <property type="project" value="TreeGrafter"/>
</dbReference>
<keyword evidence="3" id="KW-0347">Helicase</keyword>
<dbReference type="PANTHER" id="PTHR45626">
    <property type="entry name" value="TRANSCRIPTION TERMINATION FACTOR 2-RELATED"/>
    <property type="match status" value="1"/>
</dbReference>
<protein>
    <recommendedName>
        <fullName evidence="5">Helicase ATP-binding domain-containing protein</fullName>
    </recommendedName>
</protein>
<sequence>MNLAQLLEATTGAHRGATSSLRQRPPRLKASTTLHAHQEAALAWMVGREAATSSLRGGVLADGPGLGKTLTTLSCLQLHPSTDPTLIVVPNALLAQQWLGEMALHFEPNTWSTLTYNPRKHEKLSFDASRPPPVVLVSLHDLGLEWHLFQSEQSERGRATSVLFHVRWQRIIVDEVQDILGAGTSLAASMVQALDAQVRWGLSATPLSKPIDMLGLAKYLALPPFDAPAYWSHINPSNAAHVASIQALLQDIVWRTPSTYAVETLQILPRQTELPVRVVHMSALEFAAYQPDYDRFTKEVAKRVRSMRGQQSPLPLAGLRRVLSHPSTLKLCKGACHVALNTTTKDFGRLLNDLVRWRSDACIAALETCLHRALDCPSALASTAYQLLRRHGSLFRVPSGLELRLLWTMRELAARPTSVPFRHEVHKTVLALRSVHVPQFVWRKIFAEYLGGEDFTDQIARLVQQQTSPLYDVVAALPPVVVATLCLPPTATDIANRLPSFITAAWTTDSFNATLADASQLRLSEAASRLGTYERWVDLHKPDALGRADWTAKAQDVYARAISDFGSLVTFAQSVATRNWKHIGGAFLQAEACQLLACGHMLCGGCCAHSTPVCPLCARPSPFPLSAVPRLRNPTSGSKFDVIVDEIASLQDEATTKCIVFSQWPEALSLLQTALSAKHIASLHLQRTSQTSLREEFQSNPNARVLLLPLKKYNHGLNLVEATHVFLVEPTFEPALQEQAMARVQRLSQTQTSYVHRYVMAATVEARMYEWTSRTQRLTQDDVYRVFTSDVTSPR</sequence>
<dbReference type="VEuPathDB" id="FungiDB:SPRG_21089"/>
<keyword evidence="7" id="KW-1185">Reference proteome</keyword>
<dbReference type="SMART" id="SM00487">
    <property type="entry name" value="DEXDc"/>
    <property type="match status" value="1"/>
</dbReference>
<dbReference type="Pfam" id="PF00176">
    <property type="entry name" value="SNF2-rel_dom"/>
    <property type="match status" value="1"/>
</dbReference>
<dbReference type="GO" id="GO:0005524">
    <property type="term" value="F:ATP binding"/>
    <property type="evidence" value="ECO:0007669"/>
    <property type="project" value="UniProtKB-KW"/>
</dbReference>
<dbReference type="GO" id="GO:0008094">
    <property type="term" value="F:ATP-dependent activity, acting on DNA"/>
    <property type="evidence" value="ECO:0007669"/>
    <property type="project" value="TreeGrafter"/>
</dbReference>
<keyword evidence="2" id="KW-0378">Hydrolase</keyword>
<dbReference type="STRING" id="695850.A0A067BZL8"/>
<evidence type="ECO:0000313" key="7">
    <source>
        <dbReference type="Proteomes" id="UP000030745"/>
    </source>
</evidence>
<dbReference type="AlphaFoldDB" id="A0A067BZL8"/>
<dbReference type="InterPro" id="IPR038718">
    <property type="entry name" value="SNF2-like_sf"/>
</dbReference>